<dbReference type="Proteomes" id="UP000321577">
    <property type="component" value="Unassembled WGS sequence"/>
</dbReference>
<keyword evidence="3" id="KW-1185">Reference proteome</keyword>
<evidence type="ECO:0000256" key="1">
    <source>
        <dbReference type="SAM" id="MobiDB-lite"/>
    </source>
</evidence>
<evidence type="ECO:0000313" key="2">
    <source>
        <dbReference type="EMBL" id="GEP41252.1"/>
    </source>
</evidence>
<comment type="caution">
    <text evidence="2">The sequence shown here is derived from an EMBL/GenBank/DDBJ whole genome shotgun (WGS) entry which is preliminary data.</text>
</comment>
<name>A0A512M3F4_9BACT</name>
<dbReference type="AlphaFoldDB" id="A0A512M3F4"/>
<protein>
    <submittedName>
        <fullName evidence="2">Uncharacterized protein</fullName>
    </submittedName>
</protein>
<feature type="region of interest" description="Disordered" evidence="1">
    <location>
        <begin position="1"/>
        <end position="60"/>
    </location>
</feature>
<accession>A0A512M3F4</accession>
<reference evidence="2 3" key="1">
    <citation type="submission" date="2019-07" db="EMBL/GenBank/DDBJ databases">
        <title>Whole genome shotgun sequence of Brevifollis gellanilyticus NBRC 108608.</title>
        <authorList>
            <person name="Hosoyama A."/>
            <person name="Uohara A."/>
            <person name="Ohji S."/>
            <person name="Ichikawa N."/>
        </authorList>
    </citation>
    <scope>NUCLEOTIDE SEQUENCE [LARGE SCALE GENOMIC DNA]</scope>
    <source>
        <strain evidence="2 3">NBRC 108608</strain>
    </source>
</reference>
<evidence type="ECO:0000313" key="3">
    <source>
        <dbReference type="Proteomes" id="UP000321577"/>
    </source>
</evidence>
<sequence>MILGSSGPMFGLKPGGAAANRNEKANKKNDKVGKKARVGKIMPDDKRPSSPGSLWKADGS</sequence>
<feature type="compositionally biased region" description="Basic and acidic residues" evidence="1">
    <location>
        <begin position="21"/>
        <end position="33"/>
    </location>
</feature>
<gene>
    <name evidence="2" type="ORF">BGE01nite_05430</name>
</gene>
<organism evidence="2 3">
    <name type="scientific">Brevifollis gellanilyticus</name>
    <dbReference type="NCBI Taxonomy" id="748831"/>
    <lineage>
        <taxon>Bacteria</taxon>
        <taxon>Pseudomonadati</taxon>
        <taxon>Verrucomicrobiota</taxon>
        <taxon>Verrucomicrobiia</taxon>
        <taxon>Verrucomicrobiales</taxon>
        <taxon>Verrucomicrobiaceae</taxon>
    </lineage>
</organism>
<dbReference type="EMBL" id="BKAG01000002">
    <property type="protein sequence ID" value="GEP41252.1"/>
    <property type="molecule type" value="Genomic_DNA"/>
</dbReference>
<proteinExistence type="predicted"/>